<dbReference type="EMBL" id="KZ819331">
    <property type="protein sequence ID" value="PWN19605.1"/>
    <property type="molecule type" value="Genomic_DNA"/>
</dbReference>
<keyword evidence="4" id="KW-0256">Endoplasmic reticulum</keyword>
<evidence type="ECO:0000256" key="3">
    <source>
        <dbReference type="PROSITE-ProRule" id="PRU00339"/>
    </source>
</evidence>
<evidence type="ECO:0000259" key="5">
    <source>
        <dbReference type="Pfam" id="PF22890"/>
    </source>
</evidence>
<evidence type="ECO:0000256" key="2">
    <source>
        <dbReference type="ARBA" id="ARBA00022803"/>
    </source>
</evidence>
<dbReference type="Proteomes" id="UP000245942">
    <property type="component" value="Unassembled WGS sequence"/>
</dbReference>
<evidence type="ECO:0000256" key="1">
    <source>
        <dbReference type="ARBA" id="ARBA00022737"/>
    </source>
</evidence>
<dbReference type="Pfam" id="PF22890">
    <property type="entry name" value="TPR_EMC2"/>
    <property type="match status" value="1"/>
</dbReference>
<dbReference type="PROSITE" id="PS50005">
    <property type="entry name" value="TPR"/>
    <property type="match status" value="1"/>
</dbReference>
<dbReference type="PANTHER" id="PTHR12760">
    <property type="entry name" value="TETRATRICOPEPTIDE REPEAT PROTEIN"/>
    <property type="match status" value="1"/>
</dbReference>
<evidence type="ECO:0000313" key="7">
    <source>
        <dbReference type="Proteomes" id="UP000245942"/>
    </source>
</evidence>
<comment type="subcellular location">
    <subcellularLocation>
        <location evidence="4">Endoplasmic reticulum membrane</location>
        <topology evidence="4">Peripheral membrane protein</topology>
        <orientation evidence="4">Cytoplasmic side</orientation>
    </subcellularLocation>
</comment>
<evidence type="ECO:0000256" key="4">
    <source>
        <dbReference type="RuleBase" id="RU367091"/>
    </source>
</evidence>
<name>A0A316U9D3_9BASI</name>
<dbReference type="GO" id="GO:0072546">
    <property type="term" value="C:EMC complex"/>
    <property type="evidence" value="ECO:0007669"/>
    <property type="project" value="UniProtKB-UniRule"/>
</dbReference>
<dbReference type="SUPFAM" id="SSF48452">
    <property type="entry name" value="TPR-like"/>
    <property type="match status" value="1"/>
</dbReference>
<dbReference type="InterPro" id="IPR019734">
    <property type="entry name" value="TPR_rpt"/>
</dbReference>
<sequence>MASTSAAASSPEEMIKWLAEQRRHPERRSAQVVEYGTYLLEKGYIKRMGDELWALLEQVAVASLDVGDWDLAELCLARLNTRFPKSSRVGTLQGMLYEARGEHTRAFHLYGELIEKADGADIMLSRRRVAVLKSMDGSDQRGGIAKAIEALVKHLEVFYSDPEGWQELASLYLEHAQYAKAISALEELMLLVPQNGFFVLQYAEALYTTSEYSTAYKAFLRVLDMGGLIEKSASGVVAKGPEVRALWGLKATIGKLRESPKKGTSGDIKVDQLDAVEQLVKELLNRAYGPKSDQATAAELKAMSTRAS</sequence>
<dbReference type="Gene3D" id="1.25.40.10">
    <property type="entry name" value="Tetratricopeptide repeat domain"/>
    <property type="match status" value="1"/>
</dbReference>
<keyword evidence="7" id="KW-1185">Reference proteome</keyword>
<keyword evidence="1" id="KW-0677">Repeat</keyword>
<dbReference type="InterPro" id="IPR055217">
    <property type="entry name" value="TPR_EMC2"/>
</dbReference>
<keyword evidence="4" id="KW-0472">Membrane</keyword>
<feature type="domain" description="EMC2 TPR-like" evidence="5">
    <location>
        <begin position="86"/>
        <end position="205"/>
    </location>
</feature>
<dbReference type="RefSeq" id="XP_025346765.1">
    <property type="nucleotide sequence ID" value="XM_025494457.1"/>
</dbReference>
<comment type="function">
    <text evidence="4">Part of the endoplasmic reticulum membrane protein complex (EMC) that enables the energy-independent insertion into endoplasmic reticulum membranes of newly synthesized membrane proteins.</text>
</comment>
<comment type="subunit">
    <text evidence="4">Component of the ER membrane protein complex (EMC).</text>
</comment>
<feature type="repeat" description="TPR" evidence="3">
    <location>
        <begin position="162"/>
        <end position="195"/>
    </location>
</feature>
<protein>
    <recommendedName>
        <fullName evidence="4">ER membrane protein complex subunit 2</fullName>
    </recommendedName>
</protein>
<organism evidence="6 7">
    <name type="scientific">Pseudomicrostroma glucosiphilum</name>
    <dbReference type="NCBI Taxonomy" id="1684307"/>
    <lineage>
        <taxon>Eukaryota</taxon>
        <taxon>Fungi</taxon>
        <taxon>Dikarya</taxon>
        <taxon>Basidiomycota</taxon>
        <taxon>Ustilaginomycotina</taxon>
        <taxon>Exobasidiomycetes</taxon>
        <taxon>Microstromatales</taxon>
        <taxon>Microstromatales incertae sedis</taxon>
        <taxon>Pseudomicrostroma</taxon>
    </lineage>
</organism>
<dbReference type="AlphaFoldDB" id="A0A316U9D3"/>
<accession>A0A316U9D3</accession>
<dbReference type="GeneID" id="37016191"/>
<gene>
    <name evidence="6" type="ORF">BCV69DRAFT_300418</name>
</gene>
<proteinExistence type="inferred from homology"/>
<evidence type="ECO:0000313" key="6">
    <source>
        <dbReference type="EMBL" id="PWN19605.1"/>
    </source>
</evidence>
<keyword evidence="2 3" id="KW-0802">TPR repeat</keyword>
<reference evidence="6 7" key="1">
    <citation type="journal article" date="2018" name="Mol. Biol. Evol.">
        <title>Broad Genomic Sampling Reveals a Smut Pathogenic Ancestry of the Fungal Clade Ustilaginomycotina.</title>
        <authorList>
            <person name="Kijpornyongpan T."/>
            <person name="Mondo S.J."/>
            <person name="Barry K."/>
            <person name="Sandor L."/>
            <person name="Lee J."/>
            <person name="Lipzen A."/>
            <person name="Pangilinan J."/>
            <person name="LaButti K."/>
            <person name="Hainaut M."/>
            <person name="Henrissat B."/>
            <person name="Grigoriev I.V."/>
            <person name="Spatafora J.W."/>
            <person name="Aime M.C."/>
        </authorList>
    </citation>
    <scope>NUCLEOTIDE SEQUENCE [LARGE SCALE GENOMIC DNA]</scope>
    <source>
        <strain evidence="6 7">MCA 4718</strain>
    </source>
</reference>
<dbReference type="InterPro" id="IPR011990">
    <property type="entry name" value="TPR-like_helical_dom_sf"/>
</dbReference>
<dbReference type="InterPro" id="IPR039856">
    <property type="entry name" value="EMC2-like"/>
</dbReference>
<comment type="similarity">
    <text evidence="4">Belongs to the EMC2 family.</text>
</comment>
<dbReference type="OrthoDB" id="124397at2759"/>
<dbReference type="STRING" id="1684307.A0A316U9D3"/>